<accession>A0A2B4STY7</accession>
<keyword evidence="2" id="KW-1185">Reference proteome</keyword>
<dbReference type="AlphaFoldDB" id="A0A2B4STY7"/>
<protein>
    <submittedName>
        <fullName evidence="1">Uncharacterized protein</fullName>
    </submittedName>
</protein>
<name>A0A2B4STY7_STYPI</name>
<dbReference type="EMBL" id="LSMT01000021">
    <property type="protein sequence ID" value="PFX32609.1"/>
    <property type="molecule type" value="Genomic_DNA"/>
</dbReference>
<organism evidence="1 2">
    <name type="scientific">Stylophora pistillata</name>
    <name type="common">Smooth cauliflower coral</name>
    <dbReference type="NCBI Taxonomy" id="50429"/>
    <lineage>
        <taxon>Eukaryota</taxon>
        <taxon>Metazoa</taxon>
        <taxon>Cnidaria</taxon>
        <taxon>Anthozoa</taxon>
        <taxon>Hexacorallia</taxon>
        <taxon>Scleractinia</taxon>
        <taxon>Astrocoeniina</taxon>
        <taxon>Pocilloporidae</taxon>
        <taxon>Stylophora</taxon>
    </lineage>
</organism>
<dbReference type="Proteomes" id="UP000225706">
    <property type="component" value="Unassembled WGS sequence"/>
</dbReference>
<comment type="caution">
    <text evidence="1">The sequence shown here is derived from an EMBL/GenBank/DDBJ whole genome shotgun (WGS) entry which is preliminary data.</text>
</comment>
<proteinExistence type="predicted"/>
<evidence type="ECO:0000313" key="1">
    <source>
        <dbReference type="EMBL" id="PFX32609.1"/>
    </source>
</evidence>
<sequence length="76" mass="8242">MGSFSGARKPSITTPSTLEIFRSVETGDCFLEVAEARQHLVVETKFPVESVQLGTTKLLIRDVVTPRVASSIGRGH</sequence>
<evidence type="ECO:0000313" key="2">
    <source>
        <dbReference type="Proteomes" id="UP000225706"/>
    </source>
</evidence>
<gene>
    <name evidence="1" type="ORF">AWC38_SpisGene2526</name>
</gene>
<reference evidence="2" key="1">
    <citation type="journal article" date="2017" name="bioRxiv">
        <title>Comparative analysis of the genomes of Stylophora pistillata and Acropora digitifera provides evidence for extensive differences between species of corals.</title>
        <authorList>
            <person name="Voolstra C.R."/>
            <person name="Li Y."/>
            <person name="Liew Y.J."/>
            <person name="Baumgarten S."/>
            <person name="Zoccola D."/>
            <person name="Flot J.-F."/>
            <person name="Tambutte S."/>
            <person name="Allemand D."/>
            <person name="Aranda M."/>
        </authorList>
    </citation>
    <scope>NUCLEOTIDE SEQUENCE [LARGE SCALE GENOMIC DNA]</scope>
</reference>